<evidence type="ECO:0000256" key="1">
    <source>
        <dbReference type="SAM" id="MobiDB-lite"/>
    </source>
</evidence>
<dbReference type="Proteomes" id="UP000662111">
    <property type="component" value="Unassembled WGS sequence"/>
</dbReference>
<gene>
    <name evidence="2" type="ORF">GCM10011509_28930</name>
</gene>
<dbReference type="EMBL" id="BMLB01000006">
    <property type="protein sequence ID" value="GGK78585.1"/>
    <property type="molecule type" value="Genomic_DNA"/>
</dbReference>
<sequence>MLGSDRVTTTVLSSGASTDSTMSSWAARLIVQASEETCSRENFASSAVNSEPSEKVTPSSRVKV</sequence>
<feature type="region of interest" description="Disordered" evidence="1">
    <location>
        <begin position="42"/>
        <end position="64"/>
    </location>
</feature>
<name>A0ABQ2FES6_9MICO</name>
<reference evidence="3" key="1">
    <citation type="journal article" date="2019" name="Int. J. Syst. Evol. Microbiol.">
        <title>The Global Catalogue of Microorganisms (GCM) 10K type strain sequencing project: providing services to taxonomists for standard genome sequencing and annotation.</title>
        <authorList>
            <consortium name="The Broad Institute Genomics Platform"/>
            <consortium name="The Broad Institute Genome Sequencing Center for Infectious Disease"/>
            <person name="Wu L."/>
            <person name="Ma J."/>
        </authorList>
    </citation>
    <scope>NUCLEOTIDE SEQUENCE [LARGE SCALE GENOMIC DNA]</scope>
    <source>
        <strain evidence="3">CGMCC 1.5362</strain>
    </source>
</reference>
<accession>A0ABQ2FES6</accession>
<evidence type="ECO:0000313" key="3">
    <source>
        <dbReference type="Proteomes" id="UP000662111"/>
    </source>
</evidence>
<evidence type="ECO:0000313" key="2">
    <source>
        <dbReference type="EMBL" id="GGK78585.1"/>
    </source>
</evidence>
<protein>
    <submittedName>
        <fullName evidence="2">Uncharacterized protein</fullName>
    </submittedName>
</protein>
<keyword evidence="3" id="KW-1185">Reference proteome</keyword>
<proteinExistence type="predicted"/>
<comment type="caution">
    <text evidence="2">The sequence shown here is derived from an EMBL/GenBank/DDBJ whole genome shotgun (WGS) entry which is preliminary data.</text>
</comment>
<organism evidence="2 3">
    <name type="scientific">Ornithinimicrobium pekingense</name>
    <dbReference type="NCBI Taxonomy" id="384677"/>
    <lineage>
        <taxon>Bacteria</taxon>
        <taxon>Bacillati</taxon>
        <taxon>Actinomycetota</taxon>
        <taxon>Actinomycetes</taxon>
        <taxon>Micrococcales</taxon>
        <taxon>Ornithinimicrobiaceae</taxon>
        <taxon>Ornithinimicrobium</taxon>
    </lineage>
</organism>